<feature type="compositionally biased region" description="Polar residues" evidence="1">
    <location>
        <begin position="1170"/>
        <end position="1206"/>
    </location>
</feature>
<name>A0AAV1K3T4_9NEOP</name>
<gene>
    <name evidence="3" type="ORF">LNINA_LOCUS13872</name>
</gene>
<keyword evidence="2" id="KW-0732">Signal</keyword>
<feature type="region of interest" description="Disordered" evidence="1">
    <location>
        <begin position="495"/>
        <end position="531"/>
    </location>
</feature>
<feature type="compositionally biased region" description="Basic and acidic residues" evidence="1">
    <location>
        <begin position="1318"/>
        <end position="1329"/>
    </location>
</feature>
<feature type="compositionally biased region" description="Polar residues" evidence="1">
    <location>
        <begin position="784"/>
        <end position="794"/>
    </location>
</feature>
<feature type="compositionally biased region" description="Low complexity" evidence="1">
    <location>
        <begin position="333"/>
        <end position="365"/>
    </location>
</feature>
<feature type="compositionally biased region" description="Polar residues" evidence="1">
    <location>
        <begin position="838"/>
        <end position="847"/>
    </location>
</feature>
<feature type="compositionally biased region" description="Basic and acidic residues" evidence="1">
    <location>
        <begin position="1391"/>
        <end position="1413"/>
    </location>
</feature>
<evidence type="ECO:0000313" key="4">
    <source>
        <dbReference type="Proteomes" id="UP001497472"/>
    </source>
</evidence>
<feature type="region of interest" description="Disordered" evidence="1">
    <location>
        <begin position="1318"/>
        <end position="1515"/>
    </location>
</feature>
<evidence type="ECO:0000313" key="3">
    <source>
        <dbReference type="EMBL" id="CAK1555032.1"/>
    </source>
</evidence>
<feature type="compositionally biased region" description="Polar residues" evidence="1">
    <location>
        <begin position="1450"/>
        <end position="1475"/>
    </location>
</feature>
<feature type="compositionally biased region" description="Polar residues" evidence="1">
    <location>
        <begin position="1545"/>
        <end position="1554"/>
    </location>
</feature>
<organism evidence="3 4">
    <name type="scientific">Leptosia nina</name>
    <dbReference type="NCBI Taxonomy" id="320188"/>
    <lineage>
        <taxon>Eukaryota</taxon>
        <taxon>Metazoa</taxon>
        <taxon>Ecdysozoa</taxon>
        <taxon>Arthropoda</taxon>
        <taxon>Hexapoda</taxon>
        <taxon>Insecta</taxon>
        <taxon>Pterygota</taxon>
        <taxon>Neoptera</taxon>
        <taxon>Endopterygota</taxon>
        <taxon>Lepidoptera</taxon>
        <taxon>Glossata</taxon>
        <taxon>Ditrysia</taxon>
        <taxon>Papilionoidea</taxon>
        <taxon>Pieridae</taxon>
        <taxon>Pierinae</taxon>
        <taxon>Leptosia</taxon>
    </lineage>
</organism>
<dbReference type="Proteomes" id="UP001497472">
    <property type="component" value="Unassembled WGS sequence"/>
</dbReference>
<feature type="compositionally biased region" description="Low complexity" evidence="1">
    <location>
        <begin position="1160"/>
        <end position="1169"/>
    </location>
</feature>
<feature type="compositionally biased region" description="Basic and acidic residues" evidence="1">
    <location>
        <begin position="1356"/>
        <end position="1381"/>
    </location>
</feature>
<keyword evidence="4" id="KW-1185">Reference proteome</keyword>
<reference evidence="3 4" key="1">
    <citation type="submission" date="2023-11" db="EMBL/GenBank/DDBJ databases">
        <authorList>
            <person name="Okamura Y."/>
        </authorList>
    </citation>
    <scope>NUCLEOTIDE SEQUENCE [LARGE SCALE GENOMIC DNA]</scope>
</reference>
<dbReference type="EMBL" id="CAVLEF010000279">
    <property type="protein sequence ID" value="CAK1555032.1"/>
    <property type="molecule type" value="Genomic_DNA"/>
</dbReference>
<feature type="compositionally biased region" description="Polar residues" evidence="1">
    <location>
        <begin position="495"/>
        <end position="520"/>
    </location>
</feature>
<comment type="caution">
    <text evidence="3">The sequence shown here is derived from an EMBL/GenBank/DDBJ whole genome shotgun (WGS) entry which is preliminary data.</text>
</comment>
<feature type="compositionally biased region" description="Polar residues" evidence="1">
    <location>
        <begin position="257"/>
        <end position="282"/>
    </location>
</feature>
<accession>A0AAV1K3T4</accession>
<feature type="compositionally biased region" description="Polar residues" evidence="1">
    <location>
        <begin position="1069"/>
        <end position="1089"/>
    </location>
</feature>
<feature type="compositionally biased region" description="Polar residues" evidence="1">
    <location>
        <begin position="378"/>
        <end position="387"/>
    </location>
</feature>
<feature type="compositionally biased region" description="Gly residues" evidence="1">
    <location>
        <begin position="895"/>
        <end position="914"/>
    </location>
</feature>
<feature type="signal peptide" evidence="2">
    <location>
        <begin position="1"/>
        <end position="24"/>
    </location>
</feature>
<feature type="compositionally biased region" description="Polar residues" evidence="1">
    <location>
        <begin position="1257"/>
        <end position="1269"/>
    </location>
</feature>
<feature type="compositionally biased region" description="Basic and acidic residues" evidence="1">
    <location>
        <begin position="1235"/>
        <end position="1245"/>
    </location>
</feature>
<feature type="compositionally biased region" description="Gly residues" evidence="1">
    <location>
        <begin position="994"/>
        <end position="1013"/>
    </location>
</feature>
<evidence type="ECO:0000256" key="1">
    <source>
        <dbReference type="SAM" id="MobiDB-lite"/>
    </source>
</evidence>
<feature type="compositionally biased region" description="Gly residues" evidence="1">
    <location>
        <begin position="722"/>
        <end position="736"/>
    </location>
</feature>
<feature type="compositionally biased region" description="Polar residues" evidence="1">
    <location>
        <begin position="705"/>
        <end position="719"/>
    </location>
</feature>
<feature type="compositionally biased region" description="Basic and acidic residues" evidence="1">
    <location>
        <begin position="189"/>
        <end position="199"/>
    </location>
</feature>
<proteinExistence type="predicted"/>
<feature type="region of interest" description="Disordered" evidence="1">
    <location>
        <begin position="1545"/>
        <end position="1568"/>
    </location>
</feature>
<feature type="compositionally biased region" description="Polar residues" evidence="1">
    <location>
        <begin position="156"/>
        <end position="178"/>
    </location>
</feature>
<evidence type="ECO:0000256" key="2">
    <source>
        <dbReference type="SAM" id="SignalP"/>
    </source>
</evidence>
<feature type="compositionally biased region" description="Basic and acidic residues" evidence="1">
    <location>
        <begin position="142"/>
        <end position="154"/>
    </location>
</feature>
<feature type="region of interest" description="Disordered" evidence="1">
    <location>
        <begin position="125"/>
        <end position="426"/>
    </location>
</feature>
<feature type="compositionally biased region" description="Gly residues" evidence="1">
    <location>
        <begin position="921"/>
        <end position="945"/>
    </location>
</feature>
<feature type="compositionally biased region" description="Polar residues" evidence="1">
    <location>
        <begin position="1131"/>
        <end position="1145"/>
    </location>
</feature>
<feature type="chain" id="PRO_5043774151" evidence="2">
    <location>
        <begin position="25"/>
        <end position="1653"/>
    </location>
</feature>
<sequence>MRDERATLSLAAFLFLIYLTPLEAQTYIICRKPISHDCLTWKLDMGGQDNSLDDFPTSSDYICGFVSYNPRKTHTKFITVDTLSGLTKTIFCKHISVINGVFQWGQLQDLQSVPRVRRQVTFTPRGRYRGQTQSQYLAIDRGNGKDEGKAEAHSAADSSRASVSGNSGMGQAQSQSIYDPSCDGCNGKSEQEDSLRKIPENNNWSASGPAYLSRYPGRNDLGQSEYGSNQKSPGDEHRGSYRPDGKWQDPDVGYPDSQRSNVPPSSNTGPAPNGQQTFSPGQQGYIPGKTPSLQRFGPGQRGYAQGREGYIPGQQGQTPNQRGYAPGHERYIPGQQGQAPGQRGYAPGHVGYIPSQQSQTPGQQGYALGRDGYLPDQQGHTPGQQGYATGHEGYIPGPQGHTPDQQGYAPGNERYIPGQQGQTPGQQGYAPGNERYIPGQQGQTPGQRGYAPGHEGYIPGQQGYTPGLRGQIPRPQDYTPGQQGYMPGQKIYTLGQQSLSPGQPSTPVQQGYPPTQQSKYAGSFTPGLSGRETYNPNGVLLPPGQFTAGLSMPGAVTPGQIASYIPGREHHANWPLGSGPFLGPDGKTYICCILPGQDSRSINYDQGTYGGPNNLLAPGTQLEPGNSHGSGTYYGPHVTGTDSNNPIAGMGGSGTGLFNPGIESKNGQNIVGVAPGTEQYGTGQFNPGNRHGDGAGPNIGLYNPEGTQGTNLGRQTGPNQYGLGGDPGTGLGGVGGSTITKHYGPEDGQGIDQYGPGSRQNGEHNGAGVGPSAGQYDPRDGQKTGYNNLGSEPSTGLYGPENPHATGKYGPGEGQGYNGLGSEPGTGQFGSGGGPGTDQSRLGTSIGQYGPVYESGIGQFGPENVQGTERNGPGGGSGSGQFSPRDGQGSKQNNLGGGLGPKEYGLAGGPGAGYGSFVPGGVQGTGQNGPGSGPGTGQFGPGGATETGQNGLNRRPGTEQFGPGIERGTEKNGPNRSGGQFSPGGTQGTELNGPGSGPKTGQFGPGAGPGTGQYGFESRPATGQFGPGSDRGTAQNGLNGGSSGIVSPLLNGNALGKYPYNLNGGAYTPSGSGDSYNNIPQNYINTNTVLDGDDSEAEAIVSRAANGTAASASSKGGNDKGKAQTHVEGTYSGSGSFQAQAQITGENKGAESEVSGGKKGATSAATGSGRNNKSQASVQLGSETGAVQTNSQSSGTMHSSNSQVQGSIKGGMADAQARGPGSTSSQAQIGFTPFKDTDKAAHDLQKTPFVGGGIASAHSSGRTGQSQSQLHGTFKYGITYNGAAQSGASLDKDAVYPNRLSFKNLDVFDEKEKNIDVDVTELPKGKSTEEVPDTTQALPNLAVEDQKETEVTTTEKSLDEASKDVDSNYDLHPHADHHQDESPPSGPTLTDNRRSFHTDFNEKGTEYEYTTDKDENDDYDGEGAFAPDASDGDQGGDYSGYDEYPRGDAQTHQSLQSPSKKTIDVRQTTGGSTQHILLGSLGKHDAEITQKSSERPDERRVYQPGERIPGTGGYTIPMGFTGSVKSVASKEKTYVVGSRTSPSQAQTVTLTPGTGQVRYSHPSSYSRYVSPSKLRSLQGKRDDDRYVSVSKSVTRALDNENNVKKQYSHTYYTKSSSCGYFTFTCTMVSSAEGKKKLCKPKIPTNPDGTPIRC</sequence>
<protein>
    <submittedName>
        <fullName evidence="3">Uncharacterized protein</fullName>
    </submittedName>
</protein>
<feature type="compositionally biased region" description="Basic and acidic residues" evidence="1">
    <location>
        <begin position="233"/>
        <end position="249"/>
    </location>
</feature>
<feature type="compositionally biased region" description="Low complexity" evidence="1">
    <location>
        <begin position="417"/>
        <end position="426"/>
    </location>
</feature>
<feature type="region of interest" description="Disordered" evidence="1">
    <location>
        <begin position="682"/>
        <end position="1269"/>
    </location>
</feature>
<feature type="compositionally biased region" description="Basic and acidic residues" evidence="1">
    <location>
        <begin position="1482"/>
        <end position="1501"/>
    </location>
</feature>
<feature type="compositionally biased region" description="Gly residues" evidence="1">
    <location>
        <begin position="809"/>
        <end position="836"/>
    </location>
</feature>
<feature type="compositionally biased region" description="Polar residues" evidence="1">
    <location>
        <begin position="221"/>
        <end position="232"/>
    </location>
</feature>